<comment type="caution">
    <text evidence="1">The sequence shown here is derived from an EMBL/GenBank/DDBJ whole genome shotgun (WGS) entry which is preliminary data.</text>
</comment>
<proteinExistence type="predicted"/>
<dbReference type="Proteomes" id="UP000796880">
    <property type="component" value="Unassembled WGS sequence"/>
</dbReference>
<protein>
    <submittedName>
        <fullName evidence="1">Uncharacterized protein</fullName>
    </submittedName>
</protein>
<evidence type="ECO:0000313" key="1">
    <source>
        <dbReference type="EMBL" id="KAF3449180.1"/>
    </source>
</evidence>
<organism evidence="1 2">
    <name type="scientific">Rhamnella rubrinervis</name>
    <dbReference type="NCBI Taxonomy" id="2594499"/>
    <lineage>
        <taxon>Eukaryota</taxon>
        <taxon>Viridiplantae</taxon>
        <taxon>Streptophyta</taxon>
        <taxon>Embryophyta</taxon>
        <taxon>Tracheophyta</taxon>
        <taxon>Spermatophyta</taxon>
        <taxon>Magnoliopsida</taxon>
        <taxon>eudicotyledons</taxon>
        <taxon>Gunneridae</taxon>
        <taxon>Pentapetalae</taxon>
        <taxon>rosids</taxon>
        <taxon>fabids</taxon>
        <taxon>Rosales</taxon>
        <taxon>Rhamnaceae</taxon>
        <taxon>rhamnoid group</taxon>
        <taxon>Rhamneae</taxon>
        <taxon>Rhamnella</taxon>
    </lineage>
</organism>
<dbReference type="EMBL" id="VOIH02000004">
    <property type="protein sequence ID" value="KAF3449180.1"/>
    <property type="molecule type" value="Genomic_DNA"/>
</dbReference>
<keyword evidence="2" id="KW-1185">Reference proteome</keyword>
<sequence length="223" mass="24946">MKENWSNLNLGSAQKTKESFFSHGCEVEKVETLEKLMPDNIAHNNNFLHSTSISQSNYDDSNEEFSTESIDIDDEEITPEQMVMRFLESAHNNLLNYFNKEVEVPKVKSSKSKIRKRTEASPAKDVVASTKLETNCIKIKEHNLTGVVSNPVVVDQTTLTTVDIAKVEANPTAADGEVNASSSVRVEANKGRSLVVLPSYNEQCDLINHIPWSHMLDLISQDH</sequence>
<accession>A0A8K0MKT5</accession>
<gene>
    <name evidence="1" type="ORF">FNV43_RR09908</name>
</gene>
<reference evidence="1" key="1">
    <citation type="submission" date="2020-03" db="EMBL/GenBank/DDBJ databases">
        <title>A high-quality chromosome-level genome assembly of a woody plant with both climbing and erect habits, Rhamnella rubrinervis.</title>
        <authorList>
            <person name="Lu Z."/>
            <person name="Yang Y."/>
            <person name="Zhu X."/>
            <person name="Sun Y."/>
        </authorList>
    </citation>
    <scope>NUCLEOTIDE SEQUENCE</scope>
    <source>
        <strain evidence="1">BYM</strain>
        <tissue evidence="1">Leaf</tissue>
    </source>
</reference>
<name>A0A8K0MKT5_9ROSA</name>
<evidence type="ECO:0000313" key="2">
    <source>
        <dbReference type="Proteomes" id="UP000796880"/>
    </source>
</evidence>
<dbReference type="AlphaFoldDB" id="A0A8K0MKT5"/>